<reference evidence="6 7" key="1">
    <citation type="journal article" date="2015" name="Genome Biol. Evol.">
        <title>Comparative Genomics of a Bacterivorous Green Alga Reveals Evolutionary Causalities and Consequences of Phago-Mixotrophic Mode of Nutrition.</title>
        <authorList>
            <person name="Burns J.A."/>
            <person name="Paasch A."/>
            <person name="Narechania A."/>
            <person name="Kim E."/>
        </authorList>
    </citation>
    <scope>NUCLEOTIDE SEQUENCE [LARGE SCALE GENOMIC DNA]</scope>
    <source>
        <strain evidence="6 7">PLY_AMNH</strain>
    </source>
</reference>
<comment type="subcellular location">
    <subcellularLocation>
        <location evidence="1">Cytoplasm</location>
        <location evidence="1">Cytoskeleton</location>
        <location evidence="1">Cilium axoneme</location>
    </subcellularLocation>
</comment>
<dbReference type="GO" id="GO:0005829">
    <property type="term" value="C:cytosol"/>
    <property type="evidence" value="ECO:0007669"/>
    <property type="project" value="TreeGrafter"/>
</dbReference>
<evidence type="ECO:0000313" key="6">
    <source>
        <dbReference type="EMBL" id="KAK3285835.1"/>
    </source>
</evidence>
<evidence type="ECO:0000256" key="4">
    <source>
        <dbReference type="ARBA" id="ARBA00022737"/>
    </source>
</evidence>
<feature type="compositionally biased region" description="Polar residues" evidence="5">
    <location>
        <begin position="167"/>
        <end position="181"/>
    </location>
</feature>
<protein>
    <submittedName>
        <fullName evidence="6">Uncharacterized protein</fullName>
    </submittedName>
</protein>
<dbReference type="InterPro" id="IPR032675">
    <property type="entry name" value="LRR_dom_sf"/>
</dbReference>
<comment type="caution">
    <text evidence="6">The sequence shown here is derived from an EMBL/GenBank/DDBJ whole genome shotgun (WGS) entry which is preliminary data.</text>
</comment>
<feature type="region of interest" description="Disordered" evidence="5">
    <location>
        <begin position="241"/>
        <end position="292"/>
    </location>
</feature>
<feature type="compositionally biased region" description="Basic and acidic residues" evidence="5">
    <location>
        <begin position="280"/>
        <end position="292"/>
    </location>
</feature>
<dbReference type="GO" id="GO:0006913">
    <property type="term" value="P:nucleocytoplasmic transport"/>
    <property type="evidence" value="ECO:0007669"/>
    <property type="project" value="TreeGrafter"/>
</dbReference>
<dbReference type="PANTHER" id="PTHR24113">
    <property type="entry name" value="RAN GTPASE-ACTIVATING PROTEIN 1"/>
    <property type="match status" value="1"/>
</dbReference>
<dbReference type="SMART" id="SM00368">
    <property type="entry name" value="LRR_RI"/>
    <property type="match status" value="6"/>
</dbReference>
<evidence type="ECO:0000256" key="1">
    <source>
        <dbReference type="ARBA" id="ARBA00004430"/>
    </source>
</evidence>
<sequence length="1429" mass="158393">MPREPLFITPDKAEFGQTPNKKFLLRASHLPFTANGVRFDDKKAKGPARSPSPNVVAGRKALPDPHLHLHFPDACGPESSCAPPLTIPAEPSALPAESSDPFIFQGVSTRPDIAAGEWRHTFEKCFGIPAQTTLVPTPMKALPDKWEDSRTPTADGLPTPGFRRGPSRSSTPQSRGNSSAPGSWKARRAHGLQDQTRPSIFHRHQESVSWALPSECSFTHPPASPAQSLSHQRMADTMPGEDELMTSHSMPNLPFASAGSPLPAGLRVRHGPPAPPVPGGRKDRSKKQAEHSVKQRMKALPSMVCCASNGDYLLIPQWRPLPKELGEINYLEEPEEARESEIAPFRRRPTRPLFVKDKAKEGDLPDGLKYGHSYFKAKARPRTPKTSPPTPKAPAKRIYPPPVEPEDTGDQMGMAMLANSIVGKKSITSKFNDPILVPGGGDGGKRHVQWNITMSQLRHPESEATVPNPSYNTPLACFQRAVYKAANYARKSATRRTRSALEYHQVQWRVAHSDEHSVLNLENSRVTIDDMLGISRCLVSNKHLRRLSLRGNALNDVAASHLVDALLEFREMEHLDLAHNFGLTPLSINSLSRLIDPALVVLDRKREKDPESRERRERLGEWQALNSSTQTQSMSMVAPAGLLGVKQVMKQAIKQGVKQQNLQLALKHLLLEGNNLGDKGIALLSKSLTFNMVLEELDIRNCCFGSSGTKCISGMLMNNQTLRTLKLGWNSITRGGDAGAKSLARAMHANTSLTYLDVSWSGLGEHAAAFGLALMENQVLTFLDMSKSSIRGATILLIAEGLRSNCVLRTLLLDGNPLGAAGARELIAAANIHSHLSKLGLTRCDLLHNKVTDGLTQAHRVQVNTGRFFNRETPNGCYKLNLEDNVCLAIARVLCELWTEHGPSSWTDVRLNGLPFQLTAAHNWPERLPERGTLELTLAVDIVQRSLPILNKDFSDVIMRELDCDNGASDDWKLSLVACVCDTTLLEIESAIQLLSKISGRENRLQTVMKIFGRLRDPSLFSKLLKKLNPEEQHACLRHLGRHAFFHPENIGGYFHFDLAQPLDRTICTRLLAICVNQRKWGVLPHVTNWVNVKLDGKRVEIHNPSQFVLPDRGALTLHCVSLVKAKPTAKKPVMTAAKFEEFKANVFAAPKDKKVLADTDSGPSTANLETSDIPRQISALRLSIPYVIMTAQQLAELVSLLPSGDMRVMAMVYSFGRLADPGRMHIPLRTLNREEQLEVQKRLGWYNVYTYTRDHHDGLYYRLHLSVPDQMEILMKLLANATVKRPIEALLSLKAAQKPAAASTPVQKSRATKTGGDFGAGLVADMDLSKDILQNVFLDGVQISEGRLIQLIRTTKEGKVEFSFHFPEEDALMAAVDMIQRHVKLWYHKWKEHAHSKRGLRTKRGIAREIISSLTLPTDVEENLKATA</sequence>
<dbReference type="InterPro" id="IPR001611">
    <property type="entry name" value="Leu-rich_rpt"/>
</dbReference>
<dbReference type="SUPFAM" id="SSF52047">
    <property type="entry name" value="RNI-like"/>
    <property type="match status" value="1"/>
</dbReference>
<dbReference type="Proteomes" id="UP001190700">
    <property type="component" value="Unassembled WGS sequence"/>
</dbReference>
<evidence type="ECO:0000256" key="2">
    <source>
        <dbReference type="ARBA" id="ARBA00022468"/>
    </source>
</evidence>
<dbReference type="EMBL" id="LGRX02001607">
    <property type="protein sequence ID" value="KAK3285835.1"/>
    <property type="molecule type" value="Genomic_DNA"/>
</dbReference>
<gene>
    <name evidence="6" type="ORF">CYMTET_6578</name>
</gene>
<evidence type="ECO:0000256" key="3">
    <source>
        <dbReference type="ARBA" id="ARBA00022614"/>
    </source>
</evidence>
<dbReference type="InterPro" id="IPR027038">
    <property type="entry name" value="RanGap"/>
</dbReference>
<feature type="region of interest" description="Disordered" evidence="5">
    <location>
        <begin position="375"/>
        <end position="408"/>
    </location>
</feature>
<dbReference type="Pfam" id="PF13516">
    <property type="entry name" value="LRR_6"/>
    <property type="match status" value="3"/>
</dbReference>
<organism evidence="6 7">
    <name type="scientific">Cymbomonas tetramitiformis</name>
    <dbReference type="NCBI Taxonomy" id="36881"/>
    <lineage>
        <taxon>Eukaryota</taxon>
        <taxon>Viridiplantae</taxon>
        <taxon>Chlorophyta</taxon>
        <taxon>Pyramimonadophyceae</taxon>
        <taxon>Pyramimonadales</taxon>
        <taxon>Pyramimonadaceae</taxon>
        <taxon>Cymbomonas</taxon>
    </lineage>
</organism>
<keyword evidence="4" id="KW-0677">Repeat</keyword>
<dbReference type="GO" id="GO:0005096">
    <property type="term" value="F:GTPase activator activity"/>
    <property type="evidence" value="ECO:0007669"/>
    <property type="project" value="UniProtKB-KW"/>
</dbReference>
<dbReference type="Gene3D" id="3.80.10.10">
    <property type="entry name" value="Ribonuclease Inhibitor"/>
    <property type="match status" value="3"/>
</dbReference>
<dbReference type="GO" id="GO:0048471">
    <property type="term" value="C:perinuclear region of cytoplasm"/>
    <property type="evidence" value="ECO:0007669"/>
    <property type="project" value="TreeGrafter"/>
</dbReference>
<dbReference type="GO" id="GO:0005634">
    <property type="term" value="C:nucleus"/>
    <property type="evidence" value="ECO:0007669"/>
    <property type="project" value="TreeGrafter"/>
</dbReference>
<dbReference type="PANTHER" id="PTHR24113:SF12">
    <property type="entry name" value="RAN GTPASE-ACTIVATING PROTEIN 1"/>
    <property type="match status" value="1"/>
</dbReference>
<keyword evidence="2" id="KW-0343">GTPase activation</keyword>
<evidence type="ECO:0000313" key="7">
    <source>
        <dbReference type="Proteomes" id="UP001190700"/>
    </source>
</evidence>
<proteinExistence type="predicted"/>
<dbReference type="GO" id="GO:0031267">
    <property type="term" value="F:small GTPase binding"/>
    <property type="evidence" value="ECO:0007669"/>
    <property type="project" value="TreeGrafter"/>
</dbReference>
<feature type="region of interest" description="Disordered" evidence="5">
    <location>
        <begin position="140"/>
        <end position="198"/>
    </location>
</feature>
<keyword evidence="7" id="KW-1185">Reference proteome</keyword>
<name>A0AAE0GWT4_9CHLO</name>
<keyword evidence="3" id="KW-0433">Leucine-rich repeat</keyword>
<accession>A0AAE0GWT4</accession>
<evidence type="ECO:0000256" key="5">
    <source>
        <dbReference type="SAM" id="MobiDB-lite"/>
    </source>
</evidence>
<dbReference type="GO" id="GO:0005930">
    <property type="term" value="C:axoneme"/>
    <property type="evidence" value="ECO:0007669"/>
    <property type="project" value="UniProtKB-SubCell"/>
</dbReference>